<dbReference type="InterPro" id="IPR011008">
    <property type="entry name" value="Dimeric_a/b-barrel"/>
</dbReference>
<keyword evidence="2" id="KW-0238">DNA-binding</keyword>
<dbReference type="PROSITE" id="PS00519">
    <property type="entry name" value="HTH_ASNC_1"/>
    <property type="match status" value="1"/>
</dbReference>
<dbReference type="Gene3D" id="1.10.10.10">
    <property type="entry name" value="Winged helix-like DNA-binding domain superfamily/Winged helix DNA-binding domain"/>
    <property type="match status" value="1"/>
</dbReference>
<dbReference type="CDD" id="cd00090">
    <property type="entry name" value="HTH_ARSR"/>
    <property type="match status" value="1"/>
</dbReference>
<evidence type="ECO:0000256" key="1">
    <source>
        <dbReference type="ARBA" id="ARBA00023015"/>
    </source>
</evidence>
<accession>A0AAE9VN69</accession>
<evidence type="ECO:0000256" key="3">
    <source>
        <dbReference type="ARBA" id="ARBA00023163"/>
    </source>
</evidence>
<dbReference type="PRINTS" id="PR00033">
    <property type="entry name" value="HTHASNC"/>
</dbReference>
<evidence type="ECO:0000259" key="4">
    <source>
        <dbReference type="PROSITE" id="PS50956"/>
    </source>
</evidence>
<evidence type="ECO:0000313" key="5">
    <source>
        <dbReference type="EMBL" id="WBE25268.1"/>
    </source>
</evidence>
<keyword evidence="6" id="KW-1185">Reference proteome</keyword>
<dbReference type="GO" id="GO:0043565">
    <property type="term" value="F:sequence-specific DNA binding"/>
    <property type="evidence" value="ECO:0007669"/>
    <property type="project" value="InterPro"/>
</dbReference>
<dbReference type="InterPro" id="IPR000485">
    <property type="entry name" value="AsnC-type_HTH_dom"/>
</dbReference>
<sequence>MDKLDRYDLRILQELQNNAQLSNQDLAERIGLSASPCSRRVKALEDGGYILKHVALLDRKKLGLTLTAYVLIGMDRHTPERFENFQTQICQWPEVLECSLVTGMDADYQLKVIVPDMDHYQKFLLEKLTRVEGVTSVRSSFVLNHVQLSTALPLSHLST</sequence>
<dbReference type="PANTHER" id="PTHR30154">
    <property type="entry name" value="LEUCINE-RESPONSIVE REGULATORY PROTEIN"/>
    <property type="match status" value="1"/>
</dbReference>
<dbReference type="SUPFAM" id="SSF46785">
    <property type="entry name" value="Winged helix' DNA-binding domain"/>
    <property type="match status" value="1"/>
</dbReference>
<dbReference type="InterPro" id="IPR019887">
    <property type="entry name" value="Tscrpt_reg_AsnC/Lrp_C"/>
</dbReference>
<protein>
    <submittedName>
        <fullName evidence="5">Lrp/AsnC family transcriptional regulator</fullName>
    </submittedName>
</protein>
<dbReference type="InterPro" id="IPR036390">
    <property type="entry name" value="WH_DNA-bd_sf"/>
</dbReference>
<dbReference type="FunFam" id="3.30.70.920:FF:000008">
    <property type="entry name" value="Transcriptional regulator, AsnC family"/>
    <property type="match status" value="1"/>
</dbReference>
<keyword evidence="3" id="KW-0804">Transcription</keyword>
<dbReference type="FunFam" id="1.10.10.10:FF:000104">
    <property type="entry name" value="AsnC family transcriptional regulator"/>
    <property type="match status" value="1"/>
</dbReference>
<dbReference type="InterPro" id="IPR011991">
    <property type="entry name" value="ArsR-like_HTH"/>
</dbReference>
<dbReference type="KEGG" id="dce:O6P33_13135"/>
<dbReference type="EMBL" id="CP114976">
    <property type="protein sequence ID" value="WBE25268.1"/>
    <property type="molecule type" value="Genomic_DNA"/>
</dbReference>
<keyword evidence="1" id="KW-0805">Transcription regulation</keyword>
<dbReference type="PROSITE" id="PS50956">
    <property type="entry name" value="HTH_ASNC_2"/>
    <property type="match status" value="1"/>
</dbReference>
<evidence type="ECO:0000256" key="2">
    <source>
        <dbReference type="ARBA" id="ARBA00023125"/>
    </source>
</evidence>
<dbReference type="GO" id="GO:0043200">
    <property type="term" value="P:response to amino acid"/>
    <property type="evidence" value="ECO:0007669"/>
    <property type="project" value="TreeGrafter"/>
</dbReference>
<dbReference type="GO" id="GO:0005829">
    <property type="term" value="C:cytosol"/>
    <property type="evidence" value="ECO:0007669"/>
    <property type="project" value="TreeGrafter"/>
</dbReference>
<dbReference type="Pfam" id="PF13412">
    <property type="entry name" value="HTH_24"/>
    <property type="match status" value="1"/>
</dbReference>
<dbReference type="Proteomes" id="UP001212189">
    <property type="component" value="Chromosome"/>
</dbReference>
<dbReference type="AlphaFoldDB" id="A0AAE9VN69"/>
<organism evidence="5 6">
    <name type="scientific">Denitrificimonas caeni</name>
    <dbReference type="NCBI Taxonomy" id="521720"/>
    <lineage>
        <taxon>Bacteria</taxon>
        <taxon>Pseudomonadati</taxon>
        <taxon>Pseudomonadota</taxon>
        <taxon>Gammaproteobacteria</taxon>
        <taxon>Pseudomonadales</taxon>
        <taxon>Pseudomonadaceae</taxon>
        <taxon>Denitrificimonas</taxon>
    </lineage>
</organism>
<dbReference type="Pfam" id="PF01037">
    <property type="entry name" value="AsnC_trans_reg"/>
    <property type="match status" value="1"/>
</dbReference>
<dbReference type="SMART" id="SM00344">
    <property type="entry name" value="HTH_ASNC"/>
    <property type="match status" value="1"/>
</dbReference>
<dbReference type="PANTHER" id="PTHR30154:SF34">
    <property type="entry name" value="TRANSCRIPTIONAL REGULATOR AZLB"/>
    <property type="match status" value="1"/>
</dbReference>
<dbReference type="SUPFAM" id="SSF54909">
    <property type="entry name" value="Dimeric alpha+beta barrel"/>
    <property type="match status" value="1"/>
</dbReference>
<reference evidence="5 6" key="1">
    <citation type="submission" date="2022-12" db="EMBL/GenBank/DDBJ databases">
        <title>Coexistence and Characterization of a Novel Tigecycline Resistance gene tet(X) variant and blaNDM-1 in a Pseudomonas caeni Isolate of Chicken Origin.</title>
        <authorList>
            <person name="Lu X."/>
            <person name="Zhang L."/>
            <person name="Li R."/>
            <person name="Wang Z."/>
        </authorList>
    </citation>
    <scope>NUCLEOTIDE SEQUENCE [LARGE SCALE GENOMIC DNA]</scope>
    <source>
        <strain evidence="5 6">CE14</strain>
    </source>
</reference>
<evidence type="ECO:0000313" key="6">
    <source>
        <dbReference type="Proteomes" id="UP001212189"/>
    </source>
</evidence>
<dbReference type="Gene3D" id="3.30.70.920">
    <property type="match status" value="1"/>
</dbReference>
<dbReference type="InterPro" id="IPR019888">
    <property type="entry name" value="Tscrpt_reg_AsnC-like"/>
</dbReference>
<feature type="domain" description="HTH asnC-type" evidence="4">
    <location>
        <begin position="4"/>
        <end position="65"/>
    </location>
</feature>
<proteinExistence type="predicted"/>
<gene>
    <name evidence="5" type="ORF">O6P33_13135</name>
</gene>
<dbReference type="InterPro" id="IPR036388">
    <property type="entry name" value="WH-like_DNA-bd_sf"/>
</dbReference>
<name>A0AAE9VN69_9GAMM</name>
<dbReference type="RefSeq" id="WP_269818214.1">
    <property type="nucleotide sequence ID" value="NZ_CP114976.1"/>
</dbReference>
<dbReference type="GO" id="GO:0006355">
    <property type="term" value="P:regulation of DNA-templated transcription"/>
    <property type="evidence" value="ECO:0007669"/>
    <property type="project" value="UniProtKB-ARBA"/>
</dbReference>
<dbReference type="InterPro" id="IPR019885">
    <property type="entry name" value="Tscrpt_reg_HTH_AsnC-type_CS"/>
</dbReference>